<accession>A0A814DGL7</accession>
<dbReference type="InterPro" id="IPR051517">
    <property type="entry name" value="IFITM_antiviral_protein"/>
</dbReference>
<dbReference type="Proteomes" id="UP000663877">
    <property type="component" value="Unassembled WGS sequence"/>
</dbReference>
<evidence type="ECO:0000256" key="5">
    <source>
        <dbReference type="ARBA" id="ARBA00023136"/>
    </source>
</evidence>
<dbReference type="GO" id="GO:0005886">
    <property type="term" value="C:plasma membrane"/>
    <property type="evidence" value="ECO:0007669"/>
    <property type="project" value="TreeGrafter"/>
</dbReference>
<evidence type="ECO:0000256" key="1">
    <source>
        <dbReference type="ARBA" id="ARBA00004370"/>
    </source>
</evidence>
<evidence type="ECO:0000256" key="7">
    <source>
        <dbReference type="SAM" id="Phobius"/>
    </source>
</evidence>
<evidence type="ECO:0000313" key="11">
    <source>
        <dbReference type="Proteomes" id="UP000663877"/>
    </source>
</evidence>
<dbReference type="AlphaFoldDB" id="A0A814DGL7"/>
<evidence type="ECO:0000256" key="6">
    <source>
        <dbReference type="SAM" id="MobiDB-lite"/>
    </source>
</evidence>
<sequence>MTSPNYSDPSRAATYATPEQAQSDQKPYMQPQIQYVPQPNMQQGGPVPFGQQSGGQIYIMPNNYIDPSIAQIRDWLPWSITNIFVGWCLLGFLPLIFSLICRSRKTSNDASGARTMSTLALIFNILVTLAGLAAWIGLIIALVAINRATSNVTCYPYC</sequence>
<organism evidence="8 11">
    <name type="scientific">Adineta steineri</name>
    <dbReference type="NCBI Taxonomy" id="433720"/>
    <lineage>
        <taxon>Eukaryota</taxon>
        <taxon>Metazoa</taxon>
        <taxon>Spiralia</taxon>
        <taxon>Gnathifera</taxon>
        <taxon>Rotifera</taxon>
        <taxon>Eurotatoria</taxon>
        <taxon>Bdelloidea</taxon>
        <taxon>Adinetida</taxon>
        <taxon>Adinetidae</taxon>
        <taxon>Adineta</taxon>
    </lineage>
</organism>
<protein>
    <recommendedName>
        <fullName evidence="12">Interferon-induced transmembrane protein</fullName>
    </recommendedName>
</protein>
<keyword evidence="5 7" id="KW-0472">Membrane</keyword>
<dbReference type="Proteomes" id="UP000663832">
    <property type="component" value="Unassembled WGS sequence"/>
</dbReference>
<feature type="region of interest" description="Disordered" evidence="6">
    <location>
        <begin position="1"/>
        <end position="27"/>
    </location>
</feature>
<feature type="transmembrane region" description="Helical" evidence="7">
    <location>
        <begin position="75"/>
        <end position="100"/>
    </location>
</feature>
<evidence type="ECO:0000256" key="2">
    <source>
        <dbReference type="ARBA" id="ARBA00006843"/>
    </source>
</evidence>
<feature type="transmembrane region" description="Helical" evidence="7">
    <location>
        <begin position="121"/>
        <end position="145"/>
    </location>
</feature>
<keyword evidence="4 7" id="KW-1133">Transmembrane helix</keyword>
<name>A0A814DGL7_9BILA</name>
<gene>
    <name evidence="8" type="ORF">BJG266_LOCUS13345</name>
    <name evidence="9" type="ORF">QVE165_LOCUS25280</name>
</gene>
<comment type="caution">
    <text evidence="8">The sequence shown here is derived from an EMBL/GenBank/DDBJ whole genome shotgun (WGS) entry which is preliminary data.</text>
</comment>
<evidence type="ECO:0000256" key="4">
    <source>
        <dbReference type="ARBA" id="ARBA00022989"/>
    </source>
</evidence>
<comment type="subcellular location">
    <subcellularLocation>
        <location evidence="1">Membrane</location>
    </subcellularLocation>
</comment>
<keyword evidence="3 7" id="KW-0812">Transmembrane</keyword>
<dbReference type="InterPro" id="IPR007593">
    <property type="entry name" value="CD225/Dispanin_fam"/>
</dbReference>
<dbReference type="EMBL" id="CAJNOM010000182">
    <property type="protein sequence ID" value="CAF1191546.1"/>
    <property type="molecule type" value="Genomic_DNA"/>
</dbReference>
<dbReference type="Pfam" id="PF04505">
    <property type="entry name" value="CD225"/>
    <property type="match status" value="1"/>
</dbReference>
<dbReference type="PANTHER" id="PTHR13999">
    <property type="entry name" value="INTERFERON INDUCIBLE TRANSMEMBRANE PROTEIN"/>
    <property type="match status" value="1"/>
</dbReference>
<evidence type="ECO:0000313" key="8">
    <source>
        <dbReference type="EMBL" id="CAF0953423.1"/>
    </source>
</evidence>
<dbReference type="OrthoDB" id="9906841at2759"/>
<evidence type="ECO:0000313" key="9">
    <source>
        <dbReference type="EMBL" id="CAF1191546.1"/>
    </source>
</evidence>
<dbReference type="EMBL" id="CAJNOI010000053">
    <property type="protein sequence ID" value="CAF0953423.1"/>
    <property type="molecule type" value="Genomic_DNA"/>
</dbReference>
<keyword evidence="10" id="KW-1185">Reference proteome</keyword>
<evidence type="ECO:0000313" key="10">
    <source>
        <dbReference type="Proteomes" id="UP000663832"/>
    </source>
</evidence>
<comment type="similarity">
    <text evidence="2">Belongs to the CD225/Dispanin family.</text>
</comment>
<proteinExistence type="inferred from homology"/>
<dbReference type="PANTHER" id="PTHR13999:SF4">
    <property type="entry name" value="INTERFERON-INDUCED TRANSMEMBRANE PROTEIN 3"/>
    <property type="match status" value="1"/>
</dbReference>
<evidence type="ECO:0008006" key="12">
    <source>
        <dbReference type="Google" id="ProtNLM"/>
    </source>
</evidence>
<feature type="compositionally biased region" description="Polar residues" evidence="6">
    <location>
        <begin position="17"/>
        <end position="27"/>
    </location>
</feature>
<evidence type="ECO:0000256" key="3">
    <source>
        <dbReference type="ARBA" id="ARBA00022692"/>
    </source>
</evidence>
<reference evidence="8" key="1">
    <citation type="submission" date="2021-02" db="EMBL/GenBank/DDBJ databases">
        <authorList>
            <person name="Nowell W R."/>
        </authorList>
    </citation>
    <scope>NUCLEOTIDE SEQUENCE</scope>
</reference>